<dbReference type="RefSeq" id="WP_188938079.1">
    <property type="nucleotide sequence ID" value="NZ_BMJC01000008.1"/>
</dbReference>
<name>A0A8J2UIZ3_9BACT</name>
<dbReference type="PANTHER" id="PTHR35586:SF1">
    <property type="entry name" value="SLL1691 PROTEIN"/>
    <property type="match status" value="1"/>
</dbReference>
<gene>
    <name evidence="1" type="ORF">GCM10011511_56350</name>
</gene>
<reference evidence="1" key="1">
    <citation type="journal article" date="2014" name="Int. J. Syst. Evol. Microbiol.">
        <title>Complete genome sequence of Corynebacterium casei LMG S-19264T (=DSM 44701T), isolated from a smear-ripened cheese.</title>
        <authorList>
            <consortium name="US DOE Joint Genome Institute (JGI-PGF)"/>
            <person name="Walter F."/>
            <person name="Albersmeier A."/>
            <person name="Kalinowski J."/>
            <person name="Ruckert C."/>
        </authorList>
    </citation>
    <scope>NUCLEOTIDE SEQUENCE</scope>
    <source>
        <strain evidence="1">CGMCC 1.15448</strain>
    </source>
</reference>
<reference evidence="1" key="2">
    <citation type="submission" date="2020-09" db="EMBL/GenBank/DDBJ databases">
        <authorList>
            <person name="Sun Q."/>
            <person name="Zhou Y."/>
        </authorList>
    </citation>
    <scope>NUCLEOTIDE SEQUENCE</scope>
    <source>
        <strain evidence="1">CGMCC 1.15448</strain>
    </source>
</reference>
<evidence type="ECO:0000313" key="1">
    <source>
        <dbReference type="EMBL" id="GGB25130.1"/>
    </source>
</evidence>
<dbReference type="PANTHER" id="PTHR35586">
    <property type="entry name" value="SLL1691 PROTEIN"/>
    <property type="match status" value="1"/>
</dbReference>
<dbReference type="EMBL" id="BMJC01000008">
    <property type="protein sequence ID" value="GGB25130.1"/>
    <property type="molecule type" value="Genomic_DNA"/>
</dbReference>
<dbReference type="Proteomes" id="UP000607559">
    <property type="component" value="Unassembled WGS sequence"/>
</dbReference>
<protein>
    <recommendedName>
        <fullName evidence="3">Transposase (putative) YhgA-like domain-containing protein</fullName>
    </recommendedName>
</protein>
<dbReference type="AlphaFoldDB" id="A0A8J2UIZ3"/>
<proteinExistence type="predicted"/>
<evidence type="ECO:0008006" key="3">
    <source>
        <dbReference type="Google" id="ProtNLM"/>
    </source>
</evidence>
<comment type="caution">
    <text evidence="1">The sequence shown here is derived from an EMBL/GenBank/DDBJ whole genome shotgun (WGS) entry which is preliminary data.</text>
</comment>
<evidence type="ECO:0000313" key="2">
    <source>
        <dbReference type="Proteomes" id="UP000607559"/>
    </source>
</evidence>
<sequence length="308" mass="35224">MKPKYDMLWKGMIEEVMADLLLFVDPDIGKELDLERGFEFLDKELAELSPEASTTRVVDKLVKVFLRDGAESWILLHVEVQGNNGKEFPGRMFEYFVRLHKRGRPVAAIAVLTGKDGKKRPGVYEDRCLWTCVRYEYKTLRIADYADEVLAASANPFAAVILVAKEVLLQVKGTDEERDQVLLKQKLLMSKLLNEKAAAFGEQKTQAIKYFLYNYVVFKKPETNRKFIEESDKNSDKNSTTMGIIEQVKEIMRQEGVEEGLEKGLEKGKEESVRILLANTEFSPEKIAELVKVPVALVERIRDELKAK</sequence>
<organism evidence="1 2">
    <name type="scientific">Puia dinghuensis</name>
    <dbReference type="NCBI Taxonomy" id="1792502"/>
    <lineage>
        <taxon>Bacteria</taxon>
        <taxon>Pseudomonadati</taxon>
        <taxon>Bacteroidota</taxon>
        <taxon>Chitinophagia</taxon>
        <taxon>Chitinophagales</taxon>
        <taxon>Chitinophagaceae</taxon>
        <taxon>Puia</taxon>
    </lineage>
</organism>
<keyword evidence="2" id="KW-1185">Reference proteome</keyword>
<accession>A0A8J2UIZ3</accession>